<dbReference type="EMBL" id="CP064795">
    <property type="protein sequence ID" value="QPG06727.1"/>
    <property type="molecule type" value="Genomic_DNA"/>
</dbReference>
<accession>A0A7S9HE87</accession>
<organism evidence="1 2">
    <name type="scientific">Salinimonas marina</name>
    <dbReference type="NCBI Taxonomy" id="2785918"/>
    <lineage>
        <taxon>Bacteria</taxon>
        <taxon>Pseudomonadati</taxon>
        <taxon>Pseudomonadota</taxon>
        <taxon>Gammaproteobacteria</taxon>
        <taxon>Alteromonadales</taxon>
        <taxon>Alteromonadaceae</taxon>
        <taxon>Alteromonas/Salinimonas group</taxon>
        <taxon>Salinimonas</taxon>
    </lineage>
</organism>
<name>A0A7S9HE87_9ALTE</name>
<dbReference type="RefSeq" id="WP_195811802.1">
    <property type="nucleotide sequence ID" value="NZ_CP064795.1"/>
</dbReference>
<reference evidence="1 2" key="1">
    <citation type="submission" date="2020-11" db="EMBL/GenBank/DDBJ databases">
        <title>Complete genome sequence for Salinimonas sp. strain G2-b.</title>
        <authorList>
            <person name="Park S.-J."/>
        </authorList>
    </citation>
    <scope>NUCLEOTIDE SEQUENCE [LARGE SCALE GENOMIC DNA]</scope>
    <source>
        <strain evidence="1 2">G2-b</strain>
    </source>
</reference>
<gene>
    <name evidence="1" type="ORF">IT774_06195</name>
</gene>
<dbReference type="AlphaFoldDB" id="A0A7S9HE87"/>
<evidence type="ECO:0000313" key="2">
    <source>
        <dbReference type="Proteomes" id="UP000595095"/>
    </source>
</evidence>
<dbReference type="KEGG" id="smaa:IT774_06195"/>
<sequence length="59" mass="7186">MKLLRTKRFTKPENRFQQYLQSQPVFNWFDRYEDKKAYEAPIRNDTSSSVSWIAKRVGE</sequence>
<dbReference type="Proteomes" id="UP000595095">
    <property type="component" value="Chromosome"/>
</dbReference>
<keyword evidence="2" id="KW-1185">Reference proteome</keyword>
<evidence type="ECO:0000313" key="1">
    <source>
        <dbReference type="EMBL" id="QPG06727.1"/>
    </source>
</evidence>
<proteinExistence type="predicted"/>
<protein>
    <submittedName>
        <fullName evidence="1">Uncharacterized protein</fullName>
    </submittedName>
</protein>